<dbReference type="Proteomes" id="UP000001514">
    <property type="component" value="Unassembled WGS sequence"/>
</dbReference>
<evidence type="ECO:0000259" key="4">
    <source>
        <dbReference type="Pfam" id="PF13621"/>
    </source>
</evidence>
<dbReference type="InterPro" id="IPR041667">
    <property type="entry name" value="Cupin_8"/>
</dbReference>
<dbReference type="KEGG" id="smo:SELMODRAFT_404638"/>
<proteinExistence type="inferred from homology"/>
<dbReference type="PANTHER" id="PTHR12984">
    <property type="entry name" value="SCY1-RELATED S/T PROTEIN KINASE-LIKE"/>
    <property type="match status" value="1"/>
</dbReference>
<dbReference type="InParanoid" id="D8QVY4"/>
<keyword evidence="6" id="KW-1185">Reference proteome</keyword>
<dbReference type="STRING" id="88036.D8QVY4"/>
<accession>D8QVY4</accession>
<feature type="chain" id="PRO_5003121286" description="Cupin-like domain-containing protein" evidence="3">
    <location>
        <begin position="19"/>
        <end position="647"/>
    </location>
</feature>
<feature type="domain" description="Cupin-like" evidence="4">
    <location>
        <begin position="127"/>
        <end position="176"/>
    </location>
</feature>
<dbReference type="eggNOG" id="KOG1243">
    <property type="taxonomic scope" value="Eukaryota"/>
</dbReference>
<feature type="signal peptide" evidence="3">
    <location>
        <begin position="1"/>
        <end position="18"/>
    </location>
</feature>
<evidence type="ECO:0000256" key="1">
    <source>
        <dbReference type="ARBA" id="ARBA00006801"/>
    </source>
</evidence>
<keyword evidence="3" id="KW-0732">Signal</keyword>
<dbReference type="HOGENOM" id="CLU_423589_0_0_1"/>
<reference evidence="5 6" key="1">
    <citation type="journal article" date="2011" name="Science">
        <title>The Selaginella genome identifies genetic changes associated with the evolution of vascular plants.</title>
        <authorList>
            <person name="Banks J.A."/>
            <person name="Nishiyama T."/>
            <person name="Hasebe M."/>
            <person name="Bowman J.L."/>
            <person name="Gribskov M."/>
            <person name="dePamphilis C."/>
            <person name="Albert V.A."/>
            <person name="Aono N."/>
            <person name="Aoyama T."/>
            <person name="Ambrose B.A."/>
            <person name="Ashton N.W."/>
            <person name="Axtell M.J."/>
            <person name="Barker E."/>
            <person name="Barker M.S."/>
            <person name="Bennetzen J.L."/>
            <person name="Bonawitz N.D."/>
            <person name="Chapple C."/>
            <person name="Cheng C."/>
            <person name="Correa L.G."/>
            <person name="Dacre M."/>
            <person name="DeBarry J."/>
            <person name="Dreyer I."/>
            <person name="Elias M."/>
            <person name="Engstrom E.M."/>
            <person name="Estelle M."/>
            <person name="Feng L."/>
            <person name="Finet C."/>
            <person name="Floyd S.K."/>
            <person name="Frommer W.B."/>
            <person name="Fujita T."/>
            <person name="Gramzow L."/>
            <person name="Gutensohn M."/>
            <person name="Harholt J."/>
            <person name="Hattori M."/>
            <person name="Heyl A."/>
            <person name="Hirai T."/>
            <person name="Hiwatashi Y."/>
            <person name="Ishikawa M."/>
            <person name="Iwata M."/>
            <person name="Karol K.G."/>
            <person name="Koehler B."/>
            <person name="Kolukisaoglu U."/>
            <person name="Kubo M."/>
            <person name="Kurata T."/>
            <person name="Lalonde S."/>
            <person name="Li K."/>
            <person name="Li Y."/>
            <person name="Litt A."/>
            <person name="Lyons E."/>
            <person name="Manning G."/>
            <person name="Maruyama T."/>
            <person name="Michael T.P."/>
            <person name="Mikami K."/>
            <person name="Miyazaki S."/>
            <person name="Morinaga S."/>
            <person name="Murata T."/>
            <person name="Mueller-Roeber B."/>
            <person name="Nelson D.R."/>
            <person name="Obara M."/>
            <person name="Oguri Y."/>
            <person name="Olmstead R.G."/>
            <person name="Onodera N."/>
            <person name="Petersen B.L."/>
            <person name="Pils B."/>
            <person name="Prigge M."/>
            <person name="Rensing S.A."/>
            <person name="Riano-Pachon D.M."/>
            <person name="Roberts A.W."/>
            <person name="Sato Y."/>
            <person name="Scheller H.V."/>
            <person name="Schulz B."/>
            <person name="Schulz C."/>
            <person name="Shakirov E.V."/>
            <person name="Shibagaki N."/>
            <person name="Shinohara N."/>
            <person name="Shippen D.E."/>
            <person name="Soerensen I."/>
            <person name="Sotooka R."/>
            <person name="Sugimoto N."/>
            <person name="Sugita M."/>
            <person name="Sumikawa N."/>
            <person name="Tanurdzic M."/>
            <person name="Theissen G."/>
            <person name="Ulvskov P."/>
            <person name="Wakazuki S."/>
            <person name="Weng J.K."/>
            <person name="Willats W.W."/>
            <person name="Wipf D."/>
            <person name="Wolf P.G."/>
            <person name="Yang L."/>
            <person name="Zimmer A.D."/>
            <person name="Zhu Q."/>
            <person name="Mitros T."/>
            <person name="Hellsten U."/>
            <person name="Loque D."/>
            <person name="Otillar R."/>
            <person name="Salamov A."/>
            <person name="Schmutz J."/>
            <person name="Shapiro H."/>
            <person name="Lindquist E."/>
            <person name="Lucas S."/>
            <person name="Rokhsar D."/>
            <person name="Grigoriev I.V."/>
        </authorList>
    </citation>
    <scope>NUCLEOTIDE SEQUENCE [LARGE SCALE GENOMIC DNA]</scope>
</reference>
<organism evidence="6">
    <name type="scientific">Selaginella moellendorffii</name>
    <name type="common">Spikemoss</name>
    <dbReference type="NCBI Taxonomy" id="88036"/>
    <lineage>
        <taxon>Eukaryota</taxon>
        <taxon>Viridiplantae</taxon>
        <taxon>Streptophyta</taxon>
        <taxon>Embryophyta</taxon>
        <taxon>Tracheophyta</taxon>
        <taxon>Lycopodiopsida</taxon>
        <taxon>Selaginellales</taxon>
        <taxon>Selaginellaceae</taxon>
        <taxon>Selaginella</taxon>
    </lineage>
</organism>
<evidence type="ECO:0000313" key="5">
    <source>
        <dbReference type="EMBL" id="EFJ36538.1"/>
    </source>
</evidence>
<dbReference type="InterPro" id="IPR051177">
    <property type="entry name" value="CIK-Related_Protein"/>
</dbReference>
<dbReference type="PANTHER" id="PTHR12984:SF3">
    <property type="entry name" value="N-TERMINAL KINASE-LIKE PROTEIN"/>
    <property type="match status" value="1"/>
</dbReference>
<evidence type="ECO:0000256" key="3">
    <source>
        <dbReference type="SAM" id="SignalP"/>
    </source>
</evidence>
<comment type="similarity">
    <text evidence="1">Belongs to the JARID1 histone demethylase family.</text>
</comment>
<dbReference type="SUPFAM" id="SSF51197">
    <property type="entry name" value="Clavaminate synthase-like"/>
    <property type="match status" value="1"/>
</dbReference>
<dbReference type="eggNOG" id="KOG2130">
    <property type="taxonomic scope" value="Eukaryota"/>
</dbReference>
<feature type="compositionally biased region" description="Polar residues" evidence="2">
    <location>
        <begin position="418"/>
        <end position="431"/>
    </location>
</feature>
<dbReference type="AlphaFoldDB" id="D8QVY4"/>
<gene>
    <name evidence="5" type="ORF">SELMODRAFT_404638</name>
</gene>
<evidence type="ECO:0000313" key="6">
    <source>
        <dbReference type="Proteomes" id="UP000001514"/>
    </source>
</evidence>
<evidence type="ECO:0000256" key="2">
    <source>
        <dbReference type="SAM" id="MobiDB-lite"/>
    </source>
</evidence>
<name>D8QVY4_SELML</name>
<protein>
    <recommendedName>
        <fullName evidence="4">Cupin-like domain-containing protein</fullName>
    </recommendedName>
</protein>
<sequence>MNRRRLLAWLAFASRHSAVQLLGNLLFTGKQNICNPGHLLAELKGGFLLQGSWRKTYISARSAWTKKEDFSSRWACTKKEDFSPVKVEDFYSDYLFQSWLCASVEIKDEWIFRDNIERRSHLSVDDFVRDFERPNKPVLITHAINDWPALERWNQEYLLELCGDELTSKVVPTIVKLFASTDRAIRASFSAFGDWFFGHLCPATRTNVEVNAHSCTKDHCNLHSESSRLKEDLLSKLQVDEELVIRTNTTILLGNIAGLLNDSTRKRVLINAFTVRAPRDGFAPAKGCWYYGPHSHKPILRCGRDCYSSLVALTIDADSLSALCTLKTDKRKNHHLPAARGRRENVFSLSQRRASRLGCELSQDQGSRPTEPNIRHSFNRVLGTYRRHCCRCSIRGASPRPLSDVRDGWDDMEDSAAATATPSLSRIQAAQQRPIASAPRPSHTNTNGPEQTTTGATVSRQASKTQVSDDEDPWAEIAAPPPSTKPRAVVSTQSRVRQGQHVSLGAMGLGGAGRGSSAHEACRGSGGGLLVIVDSGYKLHAQRTGDHVRQGWRCRTARVMFDGLRDTRDQPCNGNARHWDPIHSLALRETIPSTPRRTHSGYEKLHTGAFLSRAPKHRAYANWAYAPIHRIGSTVDREAPGGSGFDS</sequence>
<dbReference type="EMBL" id="GL377567">
    <property type="protein sequence ID" value="EFJ36538.1"/>
    <property type="molecule type" value="Genomic_DNA"/>
</dbReference>
<feature type="compositionally biased region" description="Polar residues" evidence="2">
    <location>
        <begin position="442"/>
        <end position="466"/>
    </location>
</feature>
<dbReference type="Pfam" id="PF13621">
    <property type="entry name" value="Cupin_8"/>
    <property type="match status" value="1"/>
</dbReference>
<dbReference type="Gramene" id="EFJ36538">
    <property type="protein sequence ID" value="EFJ36538"/>
    <property type="gene ID" value="SELMODRAFT_404638"/>
</dbReference>
<feature type="region of interest" description="Disordered" evidence="2">
    <location>
        <begin position="415"/>
        <end position="497"/>
    </location>
</feature>
<dbReference type="Gene3D" id="2.60.120.650">
    <property type="entry name" value="Cupin"/>
    <property type="match status" value="1"/>
</dbReference>